<name>A0A0K2SVD7_LEPSM</name>
<accession>A0A0K2SVD7</accession>
<organism evidence="2">
    <name type="scientific">Lepeophtheirus salmonis</name>
    <name type="common">Salmon louse</name>
    <name type="synonym">Caligus salmonis</name>
    <dbReference type="NCBI Taxonomy" id="72036"/>
    <lineage>
        <taxon>Eukaryota</taxon>
        <taxon>Metazoa</taxon>
        <taxon>Ecdysozoa</taxon>
        <taxon>Arthropoda</taxon>
        <taxon>Crustacea</taxon>
        <taxon>Multicrustacea</taxon>
        <taxon>Hexanauplia</taxon>
        <taxon>Copepoda</taxon>
        <taxon>Siphonostomatoida</taxon>
        <taxon>Caligidae</taxon>
        <taxon>Lepeophtheirus</taxon>
    </lineage>
</organism>
<dbReference type="OrthoDB" id="8196075at2759"/>
<sequence length="383" mass="40066">MVGRILIFLCALHSVFTQDTIENGEIRDGPSPSIIGSIDNVFKSVKDYDSNKCIERMICEYMMPKNDDGSVGGGALKPIRGGVPFGPQPFSGQFTPPPSFSSQGSFNNQFPPPNPNFQNGFPPSVAQQQFPQQFPPSGGGFNSQFAPHPNQFAPQGQFGRPPQGAGQPSLLNLFSNFIGKKRRRKRDTNLQGNIIRLLKATGLDSMNAFPYVRAGLIGQASDPLERGGNSCARMYRQCPTEPDRLLNYFNNHNGGIINHVQPSVDNEIGPIVSAIISDLMQENDSNGSTGSGSGGLLSTAGSFLSSYLSGSSNTGGSSSSSNNGGLLSSASGLLSSFGGNGGSGSGGNSGVLASLLQSETGILNGAVDAITNYIHGPGPNGKK</sequence>
<dbReference type="AlphaFoldDB" id="A0A0K2SVD7"/>
<dbReference type="EMBL" id="HACA01000362">
    <property type="protein sequence ID" value="CDW17723.1"/>
    <property type="molecule type" value="Transcribed_RNA"/>
</dbReference>
<evidence type="ECO:0000256" key="1">
    <source>
        <dbReference type="SAM" id="SignalP"/>
    </source>
</evidence>
<keyword evidence="1" id="KW-0732">Signal</keyword>
<protein>
    <submittedName>
        <fullName evidence="2">Uncharacterized protein</fullName>
    </submittedName>
</protein>
<feature type="chain" id="PRO_5005487206" evidence="1">
    <location>
        <begin position="18"/>
        <end position="383"/>
    </location>
</feature>
<feature type="signal peptide" evidence="1">
    <location>
        <begin position="1"/>
        <end position="17"/>
    </location>
</feature>
<proteinExistence type="predicted"/>
<evidence type="ECO:0000313" key="2">
    <source>
        <dbReference type="EMBL" id="CDW17723.1"/>
    </source>
</evidence>
<reference evidence="2" key="1">
    <citation type="submission" date="2014-05" db="EMBL/GenBank/DDBJ databases">
        <authorList>
            <person name="Chronopoulou M."/>
        </authorList>
    </citation>
    <scope>NUCLEOTIDE SEQUENCE</scope>
    <source>
        <tissue evidence="2">Whole organism</tissue>
    </source>
</reference>